<dbReference type="Proteomes" id="UP000823775">
    <property type="component" value="Unassembled WGS sequence"/>
</dbReference>
<gene>
    <name evidence="1" type="ORF">HAX54_029592</name>
</gene>
<reference evidence="1 2" key="1">
    <citation type="journal article" date="2021" name="BMC Genomics">
        <title>Datura genome reveals duplications of psychoactive alkaloid biosynthetic genes and high mutation rate following tissue culture.</title>
        <authorList>
            <person name="Rajewski A."/>
            <person name="Carter-House D."/>
            <person name="Stajich J."/>
            <person name="Litt A."/>
        </authorList>
    </citation>
    <scope>NUCLEOTIDE SEQUENCE [LARGE SCALE GENOMIC DNA]</scope>
    <source>
        <strain evidence="1">AR-01</strain>
    </source>
</reference>
<name>A0ABS8V918_DATST</name>
<accession>A0ABS8V918</accession>
<sequence>MACHPTHCLEDCFDKFLGIGRTGSMASHIDKVKEVAVASKGFKRLKKGVASSSSSQKAPPSRRFGAKAVEEHGLKWFNASEN</sequence>
<evidence type="ECO:0000313" key="1">
    <source>
        <dbReference type="EMBL" id="MCD9642685.1"/>
    </source>
</evidence>
<protein>
    <submittedName>
        <fullName evidence="1">Uncharacterized protein</fullName>
    </submittedName>
</protein>
<proteinExistence type="predicted"/>
<comment type="caution">
    <text evidence="1">The sequence shown here is derived from an EMBL/GenBank/DDBJ whole genome shotgun (WGS) entry which is preliminary data.</text>
</comment>
<dbReference type="EMBL" id="JACEIK010003683">
    <property type="protein sequence ID" value="MCD9642685.1"/>
    <property type="molecule type" value="Genomic_DNA"/>
</dbReference>
<organism evidence="1 2">
    <name type="scientific">Datura stramonium</name>
    <name type="common">Jimsonweed</name>
    <name type="synonym">Common thornapple</name>
    <dbReference type="NCBI Taxonomy" id="4076"/>
    <lineage>
        <taxon>Eukaryota</taxon>
        <taxon>Viridiplantae</taxon>
        <taxon>Streptophyta</taxon>
        <taxon>Embryophyta</taxon>
        <taxon>Tracheophyta</taxon>
        <taxon>Spermatophyta</taxon>
        <taxon>Magnoliopsida</taxon>
        <taxon>eudicotyledons</taxon>
        <taxon>Gunneridae</taxon>
        <taxon>Pentapetalae</taxon>
        <taxon>asterids</taxon>
        <taxon>lamiids</taxon>
        <taxon>Solanales</taxon>
        <taxon>Solanaceae</taxon>
        <taxon>Solanoideae</taxon>
        <taxon>Datureae</taxon>
        <taxon>Datura</taxon>
    </lineage>
</organism>
<evidence type="ECO:0000313" key="2">
    <source>
        <dbReference type="Proteomes" id="UP000823775"/>
    </source>
</evidence>
<keyword evidence="2" id="KW-1185">Reference proteome</keyword>